<evidence type="ECO:0000313" key="2">
    <source>
        <dbReference type="Proteomes" id="UP001235303"/>
    </source>
</evidence>
<evidence type="ECO:0000313" key="1">
    <source>
        <dbReference type="EMBL" id="MDJ1170259.1"/>
    </source>
</evidence>
<reference evidence="1 2" key="1">
    <citation type="submission" date="2023-01" db="EMBL/GenBank/DDBJ databases">
        <title>Novel diversity within Roseofilum (Cyanobacteria; Desertifilaceae) from marine benthic mats with descriptions of four novel species.</title>
        <authorList>
            <person name="Wang Y."/>
            <person name="Berthold D.E."/>
            <person name="Hu J."/>
            <person name="Lefler F.W."/>
            <person name="Laughinghouse H.D. IV."/>
        </authorList>
    </citation>
    <scope>NUCLEOTIDE SEQUENCE [LARGE SCALE GENOMIC DNA]</scope>
    <source>
        <strain evidence="1 2">BLCC-M154</strain>
    </source>
</reference>
<dbReference type="RefSeq" id="WP_283754017.1">
    <property type="nucleotide sequence ID" value="NZ_JAQOSP010000086.1"/>
</dbReference>
<dbReference type="EMBL" id="JAQOSP010000086">
    <property type="protein sequence ID" value="MDJ1170259.1"/>
    <property type="molecule type" value="Genomic_DNA"/>
</dbReference>
<dbReference type="Proteomes" id="UP001235303">
    <property type="component" value="Unassembled WGS sequence"/>
</dbReference>
<proteinExistence type="predicted"/>
<organism evidence="1 2">
    <name type="scientific">Roseofilum acuticapitatum BLCC-M154</name>
    <dbReference type="NCBI Taxonomy" id="3022444"/>
    <lineage>
        <taxon>Bacteria</taxon>
        <taxon>Bacillati</taxon>
        <taxon>Cyanobacteriota</taxon>
        <taxon>Cyanophyceae</taxon>
        <taxon>Desertifilales</taxon>
        <taxon>Desertifilaceae</taxon>
        <taxon>Roseofilum</taxon>
        <taxon>Roseofilum acuticapitatum</taxon>
    </lineage>
</organism>
<protein>
    <submittedName>
        <fullName evidence="1">Uncharacterized protein</fullName>
    </submittedName>
</protein>
<name>A0ABT7ATN8_9CYAN</name>
<keyword evidence="2" id="KW-1185">Reference proteome</keyword>
<sequence>MLHSLKVFACGGCVQSVSTKLTISVSRLLTECPTTGVSPAFKVNVASPLL</sequence>
<comment type="caution">
    <text evidence="1">The sequence shown here is derived from an EMBL/GenBank/DDBJ whole genome shotgun (WGS) entry which is preliminary data.</text>
</comment>
<accession>A0ABT7ATN8</accession>
<gene>
    <name evidence="1" type="ORF">PMG71_12540</name>
</gene>